<sequence>MGSKYGKQIWEANMGSKYGKQIWEANMGSKYGKQIWEALLGTMLQGVAPDNSLLNQSDKAAVLSHQSWMTDHSRFDDTQFSQRQGLPLAPDGSREIHVAPHGQGNMRKRLHNEIHHLASEPIERAYTFRTLVSVWLGRSEGTVHNLSTHCAEGRLVSARRARDATPLLVDVFRSPHAPFAGLRDGLESYLITLYSRFCAATVAQEGIVCEHRVVD</sequence>
<dbReference type="Proteomes" id="UP000094526">
    <property type="component" value="Unassembled WGS sequence"/>
</dbReference>
<dbReference type="AlphaFoldDB" id="A0A1C1D2V6"/>
<protein>
    <submittedName>
        <fullName evidence="1">Uncharacterized protein</fullName>
    </submittedName>
</protein>
<name>A0A1C1D2V6_9EURO</name>
<gene>
    <name evidence="1" type="ORF">CLCR_03126</name>
</gene>
<evidence type="ECO:0000313" key="1">
    <source>
        <dbReference type="EMBL" id="OCT55010.1"/>
    </source>
</evidence>
<reference evidence="2" key="1">
    <citation type="submission" date="2015-07" db="EMBL/GenBank/DDBJ databases">
        <authorList>
            <person name="Teixeira M.M."/>
            <person name="Souza R.C."/>
            <person name="Almeida L.G."/>
            <person name="Vicente V.A."/>
            <person name="de Hoog S."/>
            <person name="Bocca A.L."/>
            <person name="de Almeida S.R."/>
            <person name="Vasconcelos A.T."/>
            <person name="Felipe M.S."/>
        </authorList>
    </citation>
    <scope>NUCLEOTIDE SEQUENCE [LARGE SCALE GENOMIC DNA]</scope>
    <source>
        <strain evidence="2">KSF</strain>
    </source>
</reference>
<dbReference type="VEuPathDB" id="FungiDB:CLCR_03126"/>
<proteinExistence type="predicted"/>
<organism evidence="1 2">
    <name type="scientific">Cladophialophora carrionii</name>
    <dbReference type="NCBI Taxonomy" id="86049"/>
    <lineage>
        <taxon>Eukaryota</taxon>
        <taxon>Fungi</taxon>
        <taxon>Dikarya</taxon>
        <taxon>Ascomycota</taxon>
        <taxon>Pezizomycotina</taxon>
        <taxon>Eurotiomycetes</taxon>
        <taxon>Chaetothyriomycetidae</taxon>
        <taxon>Chaetothyriales</taxon>
        <taxon>Herpotrichiellaceae</taxon>
        <taxon>Cladophialophora</taxon>
    </lineage>
</organism>
<comment type="caution">
    <text evidence="1">The sequence shown here is derived from an EMBL/GenBank/DDBJ whole genome shotgun (WGS) entry which is preliminary data.</text>
</comment>
<evidence type="ECO:0000313" key="2">
    <source>
        <dbReference type="Proteomes" id="UP000094526"/>
    </source>
</evidence>
<dbReference type="OrthoDB" id="4136839at2759"/>
<dbReference type="VEuPathDB" id="FungiDB:G647_05100"/>
<keyword evidence="2" id="KW-1185">Reference proteome</keyword>
<accession>A0A1C1D2V6</accession>
<dbReference type="EMBL" id="LGRB01000003">
    <property type="protein sequence ID" value="OCT55010.1"/>
    <property type="molecule type" value="Genomic_DNA"/>
</dbReference>